<evidence type="ECO:0008006" key="4">
    <source>
        <dbReference type="Google" id="ProtNLM"/>
    </source>
</evidence>
<comment type="caution">
    <text evidence="2">The sequence shown here is derived from an EMBL/GenBank/DDBJ whole genome shotgun (WGS) entry which is preliminary data.</text>
</comment>
<reference evidence="2 3" key="1">
    <citation type="submission" date="2020-04" db="EMBL/GenBank/DDBJ databases">
        <authorList>
            <person name="Yin C."/>
        </authorList>
    </citation>
    <scope>NUCLEOTIDE SEQUENCE [LARGE SCALE GENOMIC DNA]</scope>
    <source>
        <strain evidence="2 3">Ak56</strain>
    </source>
</reference>
<feature type="chain" id="PRO_5032800344" description="YXWGXW repeat-containing protein" evidence="1">
    <location>
        <begin position="25"/>
        <end position="316"/>
    </location>
</feature>
<dbReference type="InterPro" id="IPR046535">
    <property type="entry name" value="DUF6600"/>
</dbReference>
<dbReference type="AlphaFoldDB" id="A0A847SQX7"/>
<proteinExistence type="predicted"/>
<evidence type="ECO:0000313" key="2">
    <source>
        <dbReference type="EMBL" id="NLR81387.1"/>
    </source>
</evidence>
<evidence type="ECO:0000256" key="1">
    <source>
        <dbReference type="SAM" id="SignalP"/>
    </source>
</evidence>
<dbReference type="RefSeq" id="WP_168741028.1">
    <property type="nucleotide sequence ID" value="NZ_JABAHZ010000006.1"/>
</dbReference>
<accession>A0A847SQX7</accession>
<dbReference type="Proteomes" id="UP000552864">
    <property type="component" value="Unassembled WGS sequence"/>
</dbReference>
<organism evidence="2 3">
    <name type="scientific">Chitinophaga eiseniae</name>
    <dbReference type="NCBI Taxonomy" id="634771"/>
    <lineage>
        <taxon>Bacteria</taxon>
        <taxon>Pseudomonadati</taxon>
        <taxon>Bacteroidota</taxon>
        <taxon>Chitinophagia</taxon>
        <taxon>Chitinophagales</taxon>
        <taxon>Chitinophagaceae</taxon>
        <taxon>Chitinophaga</taxon>
    </lineage>
</organism>
<dbReference type="EMBL" id="JABAHZ010000006">
    <property type="protein sequence ID" value="NLR81387.1"/>
    <property type="molecule type" value="Genomic_DNA"/>
</dbReference>
<name>A0A847SQX7_9BACT</name>
<feature type="signal peptide" evidence="1">
    <location>
        <begin position="1"/>
        <end position="24"/>
    </location>
</feature>
<gene>
    <name evidence="2" type="ORF">HGH91_22365</name>
</gene>
<keyword evidence="1" id="KW-0732">Signal</keyword>
<evidence type="ECO:0000313" key="3">
    <source>
        <dbReference type="Proteomes" id="UP000552864"/>
    </source>
</evidence>
<sequence length="316" mass="36162">MFNKTMWILLLVGFLVNSCATTHSMDQLQGPANGNITYQTFYDDLSPYGTWMDYPGYGNVWSPNADDDFRPYASNGYWDYSDEGWAWMSDYSWGWAPFHYGRWLYDNAYGWLWVPGYVWSPAWVTWGSLDGSYCWAPLMPDVNAGAQFGAWRPHDFYWNVCPREHIYDHNLGRVLQRPGSVTNISGRVTIINNFGSTSMHNQYYSRGPAANEVAQYTHRTVMPVPIRPVNTANLVKHEGNEMHVYRPQVMRPGDGGTGRVTAPRPREFRQAQQNVARPVRIDDNWPTARPPEQRMNVQQLPVNRVGGGGSRVGGRH</sequence>
<keyword evidence="3" id="KW-1185">Reference proteome</keyword>
<dbReference type="Pfam" id="PF20245">
    <property type="entry name" value="DUF6600"/>
    <property type="match status" value="1"/>
</dbReference>
<protein>
    <recommendedName>
        <fullName evidence="4">YXWGXW repeat-containing protein</fullName>
    </recommendedName>
</protein>